<dbReference type="Gene3D" id="1.20.120.1490">
    <property type="match status" value="1"/>
</dbReference>
<dbReference type="InterPro" id="IPR025961">
    <property type="entry name" value="Metal_resist"/>
</dbReference>
<evidence type="ECO:0000313" key="5">
    <source>
        <dbReference type="Proteomes" id="UP000807542"/>
    </source>
</evidence>
<keyword evidence="2" id="KW-0732">Signal</keyword>
<reference evidence="4 6" key="1">
    <citation type="submission" date="2020-11" db="EMBL/GenBank/DDBJ databases">
        <title>Insectihabitans protaetiae gen. nov. sp. nov. and Insectihabitans allomyrinae sp. nov., isolated from larvae of Protaetia brevitarsis seulensis and Allomyrina dichotoma, respectively.</title>
        <authorList>
            <person name="Lee S.D."/>
            <person name="Byeon Y.-S."/>
            <person name="Kim S.-M."/>
            <person name="Yang H.L."/>
            <person name="Kim I.S."/>
        </authorList>
    </citation>
    <scope>NUCLEOTIDE SEQUENCE</scope>
    <source>
        <strain evidence="4">CWB-B4</strain>
        <strain evidence="3 6">CWB-B43</strain>
    </source>
</reference>
<keyword evidence="6" id="KW-1185">Reference proteome</keyword>
<comment type="similarity">
    <text evidence="1 2">Belongs to the ZraP family.</text>
</comment>
<keyword evidence="2" id="KW-0862">Zinc</keyword>
<evidence type="ECO:0000256" key="1">
    <source>
        <dbReference type="ARBA" id="ARBA00044945"/>
    </source>
</evidence>
<evidence type="ECO:0000313" key="6">
    <source>
        <dbReference type="Proteomes" id="UP001296969"/>
    </source>
</evidence>
<evidence type="ECO:0000256" key="2">
    <source>
        <dbReference type="RuleBase" id="RU366051"/>
    </source>
</evidence>
<evidence type="ECO:0000313" key="4">
    <source>
        <dbReference type="EMBL" id="MBK5176729.1"/>
    </source>
</evidence>
<accession>A0A9D7AIF7</accession>
<evidence type="ECO:0000313" key="3">
    <source>
        <dbReference type="EMBL" id="MBK5073540.1"/>
    </source>
</evidence>
<dbReference type="RefSeq" id="WP_228398364.1">
    <property type="nucleotide sequence ID" value="NZ_JADRCP010000002.1"/>
</dbReference>
<dbReference type="Pfam" id="PF13801">
    <property type="entry name" value="Metal_resist"/>
    <property type="match status" value="1"/>
</dbReference>
<proteinExistence type="inferred from homology"/>
<dbReference type="Proteomes" id="UP001296969">
    <property type="component" value="Unassembled WGS sequence"/>
</dbReference>
<sequence length="171" mass="18497">MTLNKTAIAAVLSLAALTGFGGVAMAQNATVPQPGMNGQPMMGHNGMKPGQGYHRGFMANMTPEQQATSQKIFNEFQTKSADLRQKMMSKNYEYKALLTSNPLDEQKVQAVSKEIDELRNALHQNRVAMDIEMAKAGMPMTGRHMGMGMGDHMGGKGMHSGKGMYGGRGCR</sequence>
<comment type="caution">
    <text evidence="4">The sequence shown here is derived from an EMBL/GenBank/DDBJ whole genome shotgun (WGS) entry which is preliminary data.</text>
</comment>
<comment type="function">
    <text evidence="2">Part of the Zra signaling pathway, an envelope stress response (ESR) system composed of the periplasmic accessory protein ZraP, the histidine kinase ZraS and the transcriptional regulator ZraR. The ZraPSR system contributes to antibiotic resistance and is important for membrane integrity in the presence of membrane-targeting biocides. ZraP acts as a modulator which has both a regulatory and a chaperone function. The zinc-bound form of ZraP modulates the response of the ZraPSR system by inhibiting the expression of the zra genes, probably by interacting with ZraS.</text>
</comment>
<comment type="subcellular location">
    <subcellularLocation>
        <location evidence="2">Periplasm</location>
    </subcellularLocation>
</comment>
<name>A0A9D7AIF7_9GAMM</name>
<dbReference type="AlphaFoldDB" id="A0A9D7AIF7"/>
<feature type="signal peptide" evidence="2">
    <location>
        <begin position="1"/>
        <end position="26"/>
    </location>
</feature>
<organism evidence="4 5">
    <name type="scientific">Limnobaculum xujianqingii</name>
    <dbReference type="NCBI Taxonomy" id="2738837"/>
    <lineage>
        <taxon>Bacteria</taxon>
        <taxon>Pseudomonadati</taxon>
        <taxon>Pseudomonadota</taxon>
        <taxon>Gammaproteobacteria</taxon>
        <taxon>Enterobacterales</taxon>
        <taxon>Budviciaceae</taxon>
        <taxon>Limnobaculum</taxon>
    </lineage>
</organism>
<dbReference type="EMBL" id="JADRCQ010000002">
    <property type="protein sequence ID" value="MBK5073540.1"/>
    <property type="molecule type" value="Genomic_DNA"/>
</dbReference>
<gene>
    <name evidence="4" type="ORF">I2492_10385</name>
    <name evidence="3" type="ORF">I2493_11000</name>
</gene>
<keyword evidence="2" id="KW-0574">Periplasm</keyword>
<dbReference type="Proteomes" id="UP000807542">
    <property type="component" value="Unassembled WGS sequence"/>
</dbReference>
<dbReference type="EMBL" id="JADRCP010000002">
    <property type="protein sequence ID" value="MBK5176729.1"/>
    <property type="molecule type" value="Genomic_DNA"/>
</dbReference>
<dbReference type="GO" id="GO:0042597">
    <property type="term" value="C:periplasmic space"/>
    <property type="evidence" value="ECO:0007669"/>
    <property type="project" value="UniProtKB-SubCell"/>
</dbReference>
<feature type="chain" id="PRO_5039746140" description="Zinc resistance-associated protein" evidence="2">
    <location>
        <begin position="27"/>
        <end position="171"/>
    </location>
</feature>
<protein>
    <recommendedName>
        <fullName evidence="2">Zinc resistance-associated protein</fullName>
    </recommendedName>
</protein>